<dbReference type="InterPro" id="IPR037923">
    <property type="entry name" value="HTH-like"/>
</dbReference>
<dbReference type="InterPro" id="IPR020449">
    <property type="entry name" value="Tscrpt_reg_AraC-type_HTH"/>
</dbReference>
<dbReference type="PANTHER" id="PTHR46796:SF7">
    <property type="entry name" value="ARAC FAMILY TRANSCRIPTIONAL REGULATOR"/>
    <property type="match status" value="1"/>
</dbReference>
<dbReference type="InterPro" id="IPR018060">
    <property type="entry name" value="HTH_AraC"/>
</dbReference>
<dbReference type="Pfam" id="PF12833">
    <property type="entry name" value="HTH_18"/>
    <property type="match status" value="1"/>
</dbReference>
<dbReference type="AlphaFoldDB" id="A0A0R1ZU12"/>
<dbReference type="SUPFAM" id="SSF46689">
    <property type="entry name" value="Homeodomain-like"/>
    <property type="match status" value="2"/>
</dbReference>
<organism evidence="6 7">
    <name type="scientific">Lacticaseibacillus sharpeae JCM 1186 = DSM 20505</name>
    <dbReference type="NCBI Taxonomy" id="1291052"/>
    <lineage>
        <taxon>Bacteria</taxon>
        <taxon>Bacillati</taxon>
        <taxon>Bacillota</taxon>
        <taxon>Bacilli</taxon>
        <taxon>Lactobacillales</taxon>
        <taxon>Lactobacillaceae</taxon>
        <taxon>Lacticaseibacillus</taxon>
    </lineage>
</organism>
<dbReference type="PROSITE" id="PS00041">
    <property type="entry name" value="HTH_ARAC_FAMILY_1"/>
    <property type="match status" value="1"/>
</dbReference>
<reference evidence="6 7" key="1">
    <citation type="journal article" date="2015" name="Genome Announc.">
        <title>Expanding the biotechnology potential of lactobacilli through comparative genomics of 213 strains and associated genera.</title>
        <authorList>
            <person name="Sun Z."/>
            <person name="Harris H.M."/>
            <person name="McCann A."/>
            <person name="Guo C."/>
            <person name="Argimon S."/>
            <person name="Zhang W."/>
            <person name="Yang X."/>
            <person name="Jeffery I.B."/>
            <person name="Cooney J.C."/>
            <person name="Kagawa T.F."/>
            <person name="Liu W."/>
            <person name="Song Y."/>
            <person name="Salvetti E."/>
            <person name="Wrobel A."/>
            <person name="Rasinkangas P."/>
            <person name="Parkhill J."/>
            <person name="Rea M.C."/>
            <person name="O'Sullivan O."/>
            <person name="Ritari J."/>
            <person name="Douillard F.P."/>
            <person name="Paul Ross R."/>
            <person name="Yang R."/>
            <person name="Briner A.E."/>
            <person name="Felis G.E."/>
            <person name="de Vos W.M."/>
            <person name="Barrangou R."/>
            <person name="Klaenhammer T.R."/>
            <person name="Caufield P.W."/>
            <person name="Cui Y."/>
            <person name="Zhang H."/>
            <person name="O'Toole P.W."/>
        </authorList>
    </citation>
    <scope>NUCLEOTIDE SEQUENCE [LARGE SCALE GENOMIC DNA]</scope>
    <source>
        <strain evidence="6 7">DSM 20505</strain>
    </source>
</reference>
<keyword evidence="1" id="KW-0805">Transcription regulation</keyword>
<dbReference type="InterPro" id="IPR009057">
    <property type="entry name" value="Homeodomain-like_sf"/>
</dbReference>
<feature type="domain" description="HTH araC/xylS-type" evidence="5">
    <location>
        <begin position="198"/>
        <end position="296"/>
    </location>
</feature>
<dbReference type="InterPro" id="IPR018062">
    <property type="entry name" value="HTH_AraC-typ_CS"/>
</dbReference>
<dbReference type="EMBL" id="AYYO01000027">
    <property type="protein sequence ID" value="KRM55225.1"/>
    <property type="molecule type" value="Genomic_DNA"/>
</dbReference>
<sequence length="315" mass="35503">MRAEMAKQQGFMNEYLYVLPADILRNFASSPIIKQLYITDLGFYPQAQDHYVHRKQGTAEWILIFCTHGAGTVESMGTVAAVTRGSMVLLPPNQEHTYYADKDDPWDIFWVHFTGTRLAEYLPALVADNPKMVVQTRTNPQDVNLLMSQFQQMLAALAAGFSYNAVFYAAQTLGMTLAYLRLHEEKTQAPTMGNNIINQAVQYIYDHMDVKVSLADVSREINVSASYLSRIFGRTVGLSVNQFILQVKVQQATHYLVDTTLPVQQIARNLGFADQYYFSRAFKKIMAVAPLQYRKHANGGSKKAPTVSSQGHPMR</sequence>
<proteinExistence type="predicted"/>
<evidence type="ECO:0000256" key="2">
    <source>
        <dbReference type="ARBA" id="ARBA00023125"/>
    </source>
</evidence>
<dbReference type="PANTHER" id="PTHR46796">
    <property type="entry name" value="HTH-TYPE TRANSCRIPTIONAL ACTIVATOR RHAS-RELATED"/>
    <property type="match status" value="1"/>
</dbReference>
<dbReference type="Gene3D" id="1.10.10.60">
    <property type="entry name" value="Homeodomain-like"/>
    <property type="match status" value="2"/>
</dbReference>
<comment type="caution">
    <text evidence="6">The sequence shown here is derived from an EMBL/GenBank/DDBJ whole genome shotgun (WGS) entry which is preliminary data.</text>
</comment>
<dbReference type="PRINTS" id="PR00032">
    <property type="entry name" value="HTHARAC"/>
</dbReference>
<keyword evidence="4" id="KW-0804">Transcription</keyword>
<keyword evidence="2" id="KW-0238">DNA-binding</keyword>
<dbReference type="GO" id="GO:0043565">
    <property type="term" value="F:sequence-specific DNA binding"/>
    <property type="evidence" value="ECO:0007669"/>
    <property type="project" value="InterPro"/>
</dbReference>
<evidence type="ECO:0000313" key="7">
    <source>
        <dbReference type="Proteomes" id="UP000051679"/>
    </source>
</evidence>
<evidence type="ECO:0000256" key="1">
    <source>
        <dbReference type="ARBA" id="ARBA00023015"/>
    </source>
</evidence>
<dbReference type="Proteomes" id="UP000051679">
    <property type="component" value="Unassembled WGS sequence"/>
</dbReference>
<dbReference type="CDD" id="cd06986">
    <property type="entry name" value="cupin_MmsR-like_N"/>
    <property type="match status" value="1"/>
</dbReference>
<dbReference type="PROSITE" id="PS01124">
    <property type="entry name" value="HTH_ARAC_FAMILY_2"/>
    <property type="match status" value="1"/>
</dbReference>
<dbReference type="InterPro" id="IPR050204">
    <property type="entry name" value="AraC_XylS_family_regulators"/>
</dbReference>
<evidence type="ECO:0000259" key="5">
    <source>
        <dbReference type="PROSITE" id="PS01124"/>
    </source>
</evidence>
<dbReference type="Pfam" id="PF02311">
    <property type="entry name" value="AraC_binding"/>
    <property type="match status" value="1"/>
</dbReference>
<accession>A0A0R1ZU12</accession>
<keyword evidence="7" id="KW-1185">Reference proteome</keyword>
<evidence type="ECO:0000313" key="6">
    <source>
        <dbReference type="EMBL" id="KRM55225.1"/>
    </source>
</evidence>
<dbReference type="InterPro" id="IPR003313">
    <property type="entry name" value="AraC-bd"/>
</dbReference>
<dbReference type="STRING" id="1291052.FC18_GL001516"/>
<dbReference type="PATRIC" id="fig|1291052.5.peg.1539"/>
<dbReference type="SMART" id="SM00342">
    <property type="entry name" value="HTH_ARAC"/>
    <property type="match status" value="1"/>
</dbReference>
<keyword evidence="3" id="KW-0010">Activator</keyword>
<name>A0A0R1ZU12_9LACO</name>
<dbReference type="GO" id="GO:0003700">
    <property type="term" value="F:DNA-binding transcription factor activity"/>
    <property type="evidence" value="ECO:0007669"/>
    <property type="project" value="InterPro"/>
</dbReference>
<protein>
    <submittedName>
        <fullName evidence="6">AraC family transcriptional regulator</fullName>
    </submittedName>
</protein>
<gene>
    <name evidence="6" type="ORF">FC18_GL001516</name>
</gene>
<dbReference type="SUPFAM" id="SSF51215">
    <property type="entry name" value="Regulatory protein AraC"/>
    <property type="match status" value="1"/>
</dbReference>
<evidence type="ECO:0000256" key="3">
    <source>
        <dbReference type="ARBA" id="ARBA00023159"/>
    </source>
</evidence>
<dbReference type="Gene3D" id="2.60.120.280">
    <property type="entry name" value="Regulatory protein AraC"/>
    <property type="match status" value="1"/>
</dbReference>
<evidence type="ECO:0000256" key="4">
    <source>
        <dbReference type="ARBA" id="ARBA00023163"/>
    </source>
</evidence>